<keyword evidence="17" id="KW-1185">Reference proteome</keyword>
<feature type="binding site" evidence="12">
    <location>
        <begin position="83"/>
        <end position="84"/>
    </location>
    <ligand>
        <name>CoA</name>
        <dbReference type="ChEBI" id="CHEBI:57287"/>
    </ligand>
</feature>
<feature type="binding site" evidence="12">
    <location>
        <position position="39"/>
    </location>
    <ligand>
        <name>CoA</name>
        <dbReference type="ChEBI" id="CHEBI:57287"/>
    </ligand>
</feature>
<feature type="binding site" evidence="12">
    <location>
        <position position="168"/>
    </location>
    <ligand>
        <name>CoA</name>
        <dbReference type="ChEBI" id="CHEBI:57287"/>
    </ligand>
</feature>
<feature type="binding site" evidence="12">
    <location>
        <position position="105"/>
    </location>
    <ligand>
        <name>CoA</name>
        <dbReference type="ChEBI" id="CHEBI:57287"/>
    </ligand>
</feature>
<evidence type="ECO:0000256" key="13">
    <source>
        <dbReference type="PIRSR" id="PIRSR603542-2"/>
    </source>
</evidence>
<dbReference type="GO" id="GO:0005886">
    <property type="term" value="C:plasma membrane"/>
    <property type="evidence" value="ECO:0007669"/>
    <property type="project" value="TreeGrafter"/>
</dbReference>
<comment type="cofactor">
    <cofactor evidence="13">
        <name>Mg(2+)</name>
        <dbReference type="ChEBI" id="CHEBI:18420"/>
    </cofactor>
</comment>
<dbReference type="SUPFAM" id="SSF56214">
    <property type="entry name" value="4'-phosphopantetheinyl transferase"/>
    <property type="match status" value="1"/>
</dbReference>
<feature type="binding site" evidence="12">
    <location>
        <position position="154"/>
    </location>
    <ligand>
        <name>CoA</name>
        <dbReference type="ChEBI" id="CHEBI:57287"/>
    </ligand>
</feature>
<dbReference type="GO" id="GO:0008897">
    <property type="term" value="F:holo-[acyl-carrier-protein] synthase activity"/>
    <property type="evidence" value="ECO:0007669"/>
    <property type="project" value="InterPro"/>
</dbReference>
<accession>A0A2K9LFB9</accession>
<keyword evidence="6" id="KW-0808">Transferase</keyword>
<dbReference type="PRINTS" id="PR01399">
    <property type="entry name" value="ENTSNTHTASED"/>
</dbReference>
<feature type="binding site" evidence="12">
    <location>
        <position position="47"/>
    </location>
    <ligand>
        <name>CoA</name>
        <dbReference type="ChEBI" id="CHEBI:57287"/>
    </ligand>
</feature>
<evidence type="ECO:0000259" key="14">
    <source>
        <dbReference type="Pfam" id="PF01648"/>
    </source>
</evidence>
<dbReference type="InterPro" id="IPR037143">
    <property type="entry name" value="4-PPantetheinyl_Trfase_dom_sf"/>
</dbReference>
<evidence type="ECO:0000256" key="10">
    <source>
        <dbReference type="ARBA" id="ARBA00049176"/>
    </source>
</evidence>
<evidence type="ECO:0000256" key="1">
    <source>
        <dbReference type="ARBA" id="ARBA00003937"/>
    </source>
</evidence>
<dbReference type="GO" id="GO:0000287">
    <property type="term" value="F:magnesium ion binding"/>
    <property type="evidence" value="ECO:0007669"/>
    <property type="project" value="InterPro"/>
</dbReference>
<comment type="catalytic activity">
    <reaction evidence="11">
        <text>apo-[peptidyl-carrier protein] + CoA = holo-[peptidyl-carrier protein] + adenosine 3',5'-bisphosphate + H(+)</text>
        <dbReference type="Rhea" id="RHEA:46228"/>
        <dbReference type="Rhea" id="RHEA-COMP:11479"/>
        <dbReference type="Rhea" id="RHEA-COMP:11480"/>
        <dbReference type="ChEBI" id="CHEBI:15378"/>
        <dbReference type="ChEBI" id="CHEBI:29999"/>
        <dbReference type="ChEBI" id="CHEBI:57287"/>
        <dbReference type="ChEBI" id="CHEBI:58343"/>
        <dbReference type="ChEBI" id="CHEBI:64479"/>
    </reaction>
</comment>
<feature type="binding site" evidence="12">
    <location>
        <position position="158"/>
    </location>
    <ligand>
        <name>CoA</name>
        <dbReference type="ChEBI" id="CHEBI:57287"/>
    </ligand>
</feature>
<dbReference type="InterPro" id="IPR003542">
    <property type="entry name" value="Enbac_synth_compD-like"/>
</dbReference>
<evidence type="ECO:0000256" key="3">
    <source>
        <dbReference type="ARBA" id="ARBA00008342"/>
    </source>
</evidence>
<organism evidence="16 17">
    <name type="scientific">Ketobacter alkanivorans</name>
    <dbReference type="NCBI Taxonomy" id="1917421"/>
    <lineage>
        <taxon>Bacteria</taxon>
        <taxon>Pseudomonadati</taxon>
        <taxon>Pseudomonadota</taxon>
        <taxon>Gammaproteobacteria</taxon>
        <taxon>Pseudomonadales</taxon>
        <taxon>Ketobacteraceae</taxon>
        <taxon>Ketobacter</taxon>
    </lineage>
</organism>
<evidence type="ECO:0000259" key="15">
    <source>
        <dbReference type="Pfam" id="PF17837"/>
    </source>
</evidence>
<reference evidence="17" key="1">
    <citation type="submission" date="2017-08" db="EMBL/GenBank/DDBJ databases">
        <title>Direct submision.</title>
        <authorList>
            <person name="Kim S.-J."/>
            <person name="Rhee S.-K."/>
        </authorList>
    </citation>
    <scope>NUCLEOTIDE SEQUENCE [LARGE SCALE GENOMIC DNA]</scope>
    <source>
        <strain evidence="17">GI5</strain>
    </source>
</reference>
<keyword evidence="13" id="KW-0460">Magnesium</keyword>
<dbReference type="PANTHER" id="PTHR38096:SF1">
    <property type="entry name" value="ENTEROBACTIN SYNTHASE COMPONENT D"/>
    <property type="match status" value="1"/>
</dbReference>
<dbReference type="GO" id="GO:0009239">
    <property type="term" value="P:enterobactin biosynthetic process"/>
    <property type="evidence" value="ECO:0007669"/>
    <property type="project" value="UniProtKB-UniPathway"/>
</dbReference>
<dbReference type="UniPathway" id="UPA00017"/>
<dbReference type="InterPro" id="IPR008278">
    <property type="entry name" value="4-PPantetheinyl_Trfase_dom"/>
</dbReference>
<protein>
    <recommendedName>
        <fullName evidence="5">Enterobactin synthase component D</fullName>
    </recommendedName>
    <alternativeName>
        <fullName evidence="8">4'-phosphopantetheinyl transferase EntD</fullName>
    </alternativeName>
    <alternativeName>
        <fullName evidence="9">Enterochelin synthase D</fullName>
    </alternativeName>
</protein>
<dbReference type="PANTHER" id="PTHR38096">
    <property type="entry name" value="ENTEROBACTIN SYNTHASE COMPONENT D"/>
    <property type="match status" value="1"/>
</dbReference>
<evidence type="ECO:0000256" key="11">
    <source>
        <dbReference type="ARBA" id="ARBA00049191"/>
    </source>
</evidence>
<dbReference type="Proteomes" id="UP000235116">
    <property type="component" value="Chromosome"/>
</dbReference>
<dbReference type="Pfam" id="PF17837">
    <property type="entry name" value="4PPT_N"/>
    <property type="match status" value="1"/>
</dbReference>
<keyword evidence="13" id="KW-0479">Metal-binding</keyword>
<comment type="subunit">
    <text evidence="4">EntB, EntD, EntE, and EntF form a multienzyme complex called enterobactin synthase.</text>
</comment>
<dbReference type="EMBL" id="CP022684">
    <property type="protein sequence ID" value="AUM10972.1"/>
    <property type="molecule type" value="Genomic_DNA"/>
</dbReference>
<evidence type="ECO:0000313" key="16">
    <source>
        <dbReference type="EMBL" id="AUM10972.1"/>
    </source>
</evidence>
<evidence type="ECO:0000256" key="5">
    <source>
        <dbReference type="ARBA" id="ARBA00019087"/>
    </source>
</evidence>
<comment type="function">
    <text evidence="1">Involved in the biosynthesis of the siderophore enterobactin (enterochelin), which is a macrocyclic trimeric lactone of N-(2,3-dihydroxybenzoyl)-serine. The serine trilactone serves as a scaffolding for the three catechol functionalities that provide hexadentate coordination for the tightly ligated iron(2+) atoms. Plays an essential role in the assembly of the enterobactin by catalyzing the transfer of the 4'-phosphopantetheine (Ppant) moiety from coenzyme A to the apo-domains of both EntB (ArCP domain) and EntF (PCP domain) to yield their holo-forms which make them competent for the activation of 2,3-dihydroxybenzoate (DHB) and L-serine, respectively.</text>
</comment>
<feature type="binding site" evidence="13">
    <location>
        <position position="107"/>
    </location>
    <ligand>
        <name>Mg(2+)</name>
        <dbReference type="ChEBI" id="CHEBI:18420"/>
    </ligand>
</feature>
<evidence type="ECO:0000256" key="4">
    <source>
        <dbReference type="ARBA" id="ARBA00011503"/>
    </source>
</evidence>
<sequence>MLTDIIPEGVLWKVAEDWMWNTPVCDAEEALVTKAVDKRKREFRAGRHCAHALFDEAGISCSALLKGKQREPNWPDGWVGSISHSNGLCVVAIAPKAAYLSIGLDVEQATPLGEDIINLICSPAEQDQITRLQLTAGQKLASIPLSKVIFSAKESVHKTYFPLNYHTLDFLDARIDLLHDHFRFEATITKPEPNPRHPLQRLHGRFCMKESFVATFIALDAATAGTENQ</sequence>
<evidence type="ECO:0000313" key="17">
    <source>
        <dbReference type="Proteomes" id="UP000235116"/>
    </source>
</evidence>
<dbReference type="AlphaFoldDB" id="A0A2K9LFB9"/>
<dbReference type="InterPro" id="IPR041354">
    <property type="entry name" value="4PPT_N"/>
</dbReference>
<name>A0A2K9LFB9_9GAMM</name>
<gene>
    <name evidence="16" type="ORF">Kalk_00290</name>
</gene>
<evidence type="ECO:0000256" key="6">
    <source>
        <dbReference type="ARBA" id="ARBA00022679"/>
    </source>
</evidence>
<comment type="similarity">
    <text evidence="3">Belongs to the P-Pant transferase superfamily. EntD family.</text>
</comment>
<feature type="domain" description="4'-phosphopantetheinyl transferase N-terminal" evidence="15">
    <location>
        <begin position="27"/>
        <end position="94"/>
    </location>
</feature>
<proteinExistence type="inferred from homology"/>
<dbReference type="KEGG" id="kak:Kalk_00290"/>
<feature type="binding site" evidence="13">
    <location>
        <position position="105"/>
    </location>
    <ligand>
        <name>Mg(2+)</name>
        <dbReference type="ChEBI" id="CHEBI:18420"/>
    </ligand>
</feature>
<keyword evidence="7" id="KW-0259">Enterobactin biosynthesis</keyword>
<evidence type="ECO:0000256" key="9">
    <source>
        <dbReference type="ARBA" id="ARBA00031996"/>
    </source>
</evidence>
<evidence type="ECO:0000256" key="8">
    <source>
        <dbReference type="ARBA" id="ARBA00029894"/>
    </source>
</evidence>
<dbReference type="GO" id="GO:0009366">
    <property type="term" value="C:enterobactin synthetase complex"/>
    <property type="evidence" value="ECO:0007669"/>
    <property type="project" value="InterPro"/>
</dbReference>
<feature type="domain" description="4'-phosphopantetheinyl transferase" evidence="14">
    <location>
        <begin position="101"/>
        <end position="181"/>
    </location>
</feature>
<evidence type="ECO:0000256" key="2">
    <source>
        <dbReference type="ARBA" id="ARBA00004993"/>
    </source>
</evidence>
<comment type="pathway">
    <text evidence="2">Siderophore biosynthesis; enterobactin biosynthesis.</text>
</comment>
<evidence type="ECO:0000256" key="7">
    <source>
        <dbReference type="ARBA" id="ARBA00023191"/>
    </source>
</evidence>
<evidence type="ECO:0000256" key="12">
    <source>
        <dbReference type="PIRSR" id="PIRSR603542-1"/>
    </source>
</evidence>
<dbReference type="RefSeq" id="WP_101892318.1">
    <property type="nucleotide sequence ID" value="NZ_CP022684.1"/>
</dbReference>
<dbReference type="OrthoDB" id="8210607at2"/>
<comment type="catalytic activity">
    <reaction evidence="10">
        <text>apo-[aryl-carrier protein] + CoA = holo-[aryl-carrier protein] + adenosine 3',5'-bisphosphate + H(+)</text>
        <dbReference type="Rhea" id="RHEA:48404"/>
        <dbReference type="Rhea" id="RHEA-COMP:15903"/>
        <dbReference type="Rhea" id="RHEA-COMP:17557"/>
        <dbReference type="ChEBI" id="CHEBI:15378"/>
        <dbReference type="ChEBI" id="CHEBI:29999"/>
        <dbReference type="ChEBI" id="CHEBI:57287"/>
        <dbReference type="ChEBI" id="CHEBI:58343"/>
        <dbReference type="ChEBI" id="CHEBI:64479"/>
    </reaction>
</comment>
<dbReference type="Pfam" id="PF01648">
    <property type="entry name" value="ACPS"/>
    <property type="match status" value="1"/>
</dbReference>